<accession>A0A9D2M9G3</accession>
<organism evidence="1 2">
    <name type="scientific">Candidatus Gemmiger avicola</name>
    <dbReference type="NCBI Taxonomy" id="2838605"/>
    <lineage>
        <taxon>Bacteria</taxon>
        <taxon>Bacillati</taxon>
        <taxon>Bacillota</taxon>
        <taxon>Clostridia</taxon>
        <taxon>Eubacteriales</taxon>
        <taxon>Gemmiger</taxon>
    </lineage>
</organism>
<proteinExistence type="predicted"/>
<dbReference type="AlphaFoldDB" id="A0A9D2M9G3"/>
<dbReference type="Proteomes" id="UP000886803">
    <property type="component" value="Unassembled WGS sequence"/>
</dbReference>
<sequence length="188" mass="20333">MTWADTARRRLAVAGAALLVLLAAVLARPGDPRLPAAPAAGTWQTPAGALGWQLSAAGGFAVTDGETTLWQADPAWRVTGALTGDLDADGADELALLVWRRGFYGPSRPFWREADAAGRVYTQHIFLYDWQPDGVQPFWMSSGLDPQVAAWAMADDGTLAIRTAGGQDTRWAWRSWGLERIDAPARKM</sequence>
<comment type="caution">
    <text evidence="1">The sequence shown here is derived from an EMBL/GenBank/DDBJ whole genome shotgun (WGS) entry which is preliminary data.</text>
</comment>
<reference evidence="1" key="1">
    <citation type="journal article" date="2021" name="PeerJ">
        <title>Extensive microbial diversity within the chicken gut microbiome revealed by metagenomics and culture.</title>
        <authorList>
            <person name="Gilroy R."/>
            <person name="Ravi A."/>
            <person name="Getino M."/>
            <person name="Pursley I."/>
            <person name="Horton D.L."/>
            <person name="Alikhan N.F."/>
            <person name="Baker D."/>
            <person name="Gharbi K."/>
            <person name="Hall N."/>
            <person name="Watson M."/>
            <person name="Adriaenssens E.M."/>
            <person name="Foster-Nyarko E."/>
            <person name="Jarju S."/>
            <person name="Secka A."/>
            <person name="Antonio M."/>
            <person name="Oren A."/>
            <person name="Chaudhuri R.R."/>
            <person name="La Ragione R."/>
            <person name="Hildebrand F."/>
            <person name="Pallen M.J."/>
        </authorList>
    </citation>
    <scope>NUCLEOTIDE SEQUENCE</scope>
    <source>
        <strain evidence="1">ChiBcec8-13705</strain>
    </source>
</reference>
<protein>
    <submittedName>
        <fullName evidence="1">Uncharacterized protein</fullName>
    </submittedName>
</protein>
<evidence type="ECO:0000313" key="1">
    <source>
        <dbReference type="EMBL" id="HJB43049.1"/>
    </source>
</evidence>
<gene>
    <name evidence="1" type="ORF">H9945_11195</name>
</gene>
<name>A0A9D2M9G3_9FIRM</name>
<evidence type="ECO:0000313" key="2">
    <source>
        <dbReference type="Proteomes" id="UP000886803"/>
    </source>
</evidence>
<reference evidence="1" key="2">
    <citation type="submission" date="2021-04" db="EMBL/GenBank/DDBJ databases">
        <authorList>
            <person name="Gilroy R."/>
        </authorList>
    </citation>
    <scope>NUCLEOTIDE SEQUENCE</scope>
    <source>
        <strain evidence="1">ChiBcec8-13705</strain>
    </source>
</reference>
<dbReference type="EMBL" id="DWYG01000188">
    <property type="protein sequence ID" value="HJB43049.1"/>
    <property type="molecule type" value="Genomic_DNA"/>
</dbReference>